<proteinExistence type="predicted"/>
<accession>A0ACC2GBT8</accession>
<keyword evidence="2" id="KW-1185">Reference proteome</keyword>
<sequence>RGLKEGEHKQAEPILPTLALPCSLVLGIQTTGTPNIGCLRSVYAQHHEGTTGNIHELRLPALQFQDAEHRVPEPSPQYLHCGIWDGHLCIYPQPSLLLLLDKIPQPLALPREVKVKGHRGKSSTHVSQHNHFSVSCRIYVPFLCCLKYVSCFQLFWLLLACALERYCMVHVSPMYH</sequence>
<dbReference type="EMBL" id="CM055742">
    <property type="protein sequence ID" value="KAJ8001198.1"/>
    <property type="molecule type" value="Genomic_DNA"/>
</dbReference>
<reference evidence="1" key="1">
    <citation type="submission" date="2021-05" db="EMBL/GenBank/DDBJ databases">
        <authorList>
            <person name="Pan Q."/>
            <person name="Jouanno E."/>
            <person name="Zahm M."/>
            <person name="Klopp C."/>
            <person name="Cabau C."/>
            <person name="Louis A."/>
            <person name="Berthelot C."/>
            <person name="Parey E."/>
            <person name="Roest Crollius H."/>
            <person name="Montfort J."/>
            <person name="Robinson-Rechavi M."/>
            <person name="Bouchez O."/>
            <person name="Lampietro C."/>
            <person name="Lopez Roques C."/>
            <person name="Donnadieu C."/>
            <person name="Postlethwait J."/>
            <person name="Bobe J."/>
            <person name="Dillon D."/>
            <person name="Chandos A."/>
            <person name="von Hippel F."/>
            <person name="Guiguen Y."/>
        </authorList>
    </citation>
    <scope>NUCLEOTIDE SEQUENCE</scope>
    <source>
        <strain evidence="1">YG-Jan2019</strain>
    </source>
</reference>
<protein>
    <submittedName>
        <fullName evidence="1">Uncharacterized protein</fullName>
    </submittedName>
</protein>
<name>A0ACC2GBT8_DALPE</name>
<gene>
    <name evidence="1" type="ORF">DPEC_G00188810</name>
</gene>
<evidence type="ECO:0000313" key="1">
    <source>
        <dbReference type="EMBL" id="KAJ8001198.1"/>
    </source>
</evidence>
<dbReference type="Proteomes" id="UP001157502">
    <property type="component" value="Chromosome 15"/>
</dbReference>
<feature type="non-terminal residue" evidence="1">
    <location>
        <position position="1"/>
    </location>
</feature>
<evidence type="ECO:0000313" key="2">
    <source>
        <dbReference type="Proteomes" id="UP001157502"/>
    </source>
</evidence>
<comment type="caution">
    <text evidence="1">The sequence shown here is derived from an EMBL/GenBank/DDBJ whole genome shotgun (WGS) entry which is preliminary data.</text>
</comment>
<organism evidence="1 2">
    <name type="scientific">Dallia pectoralis</name>
    <name type="common">Alaska blackfish</name>
    <dbReference type="NCBI Taxonomy" id="75939"/>
    <lineage>
        <taxon>Eukaryota</taxon>
        <taxon>Metazoa</taxon>
        <taxon>Chordata</taxon>
        <taxon>Craniata</taxon>
        <taxon>Vertebrata</taxon>
        <taxon>Euteleostomi</taxon>
        <taxon>Actinopterygii</taxon>
        <taxon>Neopterygii</taxon>
        <taxon>Teleostei</taxon>
        <taxon>Protacanthopterygii</taxon>
        <taxon>Esociformes</taxon>
        <taxon>Umbridae</taxon>
        <taxon>Dallia</taxon>
    </lineage>
</organism>